<comment type="caution">
    <text evidence="1">The sequence shown here is derived from an EMBL/GenBank/DDBJ whole genome shotgun (WGS) entry which is preliminary data.</text>
</comment>
<dbReference type="RefSeq" id="XP_040621775.1">
    <property type="nucleotide sequence ID" value="XM_040762569.1"/>
</dbReference>
<sequence length="291" mass="33051">MTLLDTTLNGETKHIRPVEGHFVKAHVILFTNCMRPNKEIALTVTSLLDGLDTHIAESAQAWTEAVVSMAIVNRCAPLTYGGDDYVLMKCRRAMNRITKNIDGSGILGVDKPSSTTFARFSKDELTSNDPNILSVCARPNDGGKEEEKKRIQGSQFKQHQKQQAAVAADNNSPFMPAEPFNVDMPLPRSTQRRRKLPENWLLWGLLWAEYYYPQECFAEMDSTEHAEKLIESGKTGPVRERLTREDRILRIARRLAEYNTWILYDAKAHKFSVNASFRSVAYFGAEFFSTR</sequence>
<dbReference type="GeneID" id="63677490"/>
<evidence type="ECO:0000313" key="2">
    <source>
        <dbReference type="Proteomes" id="UP000031575"/>
    </source>
</evidence>
<proteinExistence type="predicted"/>
<protein>
    <submittedName>
        <fullName evidence="1">Uncharacterized protein</fullName>
    </submittedName>
</protein>
<dbReference type="OrthoDB" id="2017974at2759"/>
<reference evidence="1 2" key="1">
    <citation type="journal article" date="2014" name="BMC Genomics">
        <title>Comparative genomics of the major fungal agents of human and animal Sporotrichosis: Sporothrix schenckii and Sporothrix brasiliensis.</title>
        <authorList>
            <person name="Teixeira M.M."/>
            <person name="de Almeida L.G."/>
            <person name="Kubitschek-Barreira P."/>
            <person name="Alves F.L."/>
            <person name="Kioshima E.S."/>
            <person name="Abadio A.K."/>
            <person name="Fernandes L."/>
            <person name="Derengowski L.S."/>
            <person name="Ferreira K.S."/>
            <person name="Souza R.C."/>
            <person name="Ruiz J.C."/>
            <person name="de Andrade N.C."/>
            <person name="Paes H.C."/>
            <person name="Nicola A.M."/>
            <person name="Albuquerque P."/>
            <person name="Gerber A.L."/>
            <person name="Martins V.P."/>
            <person name="Peconick L.D."/>
            <person name="Neto A.V."/>
            <person name="Chaucanez C.B."/>
            <person name="Silva P.A."/>
            <person name="Cunha O.L."/>
            <person name="de Oliveira F.F."/>
            <person name="dos Santos T.C."/>
            <person name="Barros A.L."/>
            <person name="Soares M.A."/>
            <person name="de Oliveira L.M."/>
            <person name="Marini M.M."/>
            <person name="Villalobos-Duno H."/>
            <person name="Cunha M.M."/>
            <person name="de Hoog S."/>
            <person name="da Silveira J.F."/>
            <person name="Henrissat B."/>
            <person name="Nino-Vega G.A."/>
            <person name="Cisalpino P.S."/>
            <person name="Mora-Montes H.M."/>
            <person name="Almeida S.R."/>
            <person name="Stajich J.E."/>
            <person name="Lopes-Bezerra L.M."/>
            <person name="Vasconcelos A.T."/>
            <person name="Felipe M.S."/>
        </authorList>
    </citation>
    <scope>NUCLEOTIDE SEQUENCE [LARGE SCALE GENOMIC DNA]</scope>
    <source>
        <strain evidence="1 2">5110</strain>
    </source>
</reference>
<gene>
    <name evidence="1" type="ORF">SPBR_04286</name>
</gene>
<name>A0A0C2J434_9PEZI</name>
<dbReference type="VEuPathDB" id="FungiDB:SPBR_04286"/>
<accession>A0A0C2J434</accession>
<dbReference type="Proteomes" id="UP000031575">
    <property type="component" value="Unassembled WGS sequence"/>
</dbReference>
<organism evidence="1 2">
    <name type="scientific">Sporothrix brasiliensis 5110</name>
    <dbReference type="NCBI Taxonomy" id="1398154"/>
    <lineage>
        <taxon>Eukaryota</taxon>
        <taxon>Fungi</taxon>
        <taxon>Dikarya</taxon>
        <taxon>Ascomycota</taxon>
        <taxon>Pezizomycotina</taxon>
        <taxon>Sordariomycetes</taxon>
        <taxon>Sordariomycetidae</taxon>
        <taxon>Ophiostomatales</taxon>
        <taxon>Ophiostomataceae</taxon>
        <taxon>Sporothrix</taxon>
    </lineage>
</organism>
<dbReference type="AlphaFoldDB" id="A0A0C2J434"/>
<dbReference type="EMBL" id="AWTV01000005">
    <property type="protein sequence ID" value="KIH93765.1"/>
    <property type="molecule type" value="Genomic_DNA"/>
</dbReference>
<evidence type="ECO:0000313" key="1">
    <source>
        <dbReference type="EMBL" id="KIH93765.1"/>
    </source>
</evidence>
<keyword evidence="2" id="KW-1185">Reference proteome</keyword>
<dbReference type="HOGENOM" id="CLU_957032_0_0_1"/>